<dbReference type="AlphaFoldDB" id="A0A091CJZ1"/>
<protein>
    <submittedName>
        <fullName evidence="3">Apolipoprotein L3</fullName>
    </submittedName>
</protein>
<comment type="similarity">
    <text evidence="1">Belongs to the apolipoprotein L family.</text>
</comment>
<name>A0A091CJZ1_FUKDA</name>
<dbReference type="Pfam" id="PF05461">
    <property type="entry name" value="ApoL"/>
    <property type="match status" value="1"/>
</dbReference>
<dbReference type="Proteomes" id="UP000028990">
    <property type="component" value="Unassembled WGS sequence"/>
</dbReference>
<dbReference type="GO" id="GO:0016020">
    <property type="term" value="C:membrane"/>
    <property type="evidence" value="ECO:0007669"/>
    <property type="project" value="TreeGrafter"/>
</dbReference>
<dbReference type="InterPro" id="IPR008405">
    <property type="entry name" value="ApoL"/>
</dbReference>
<dbReference type="STRING" id="885580.ENSFDAP00000014805"/>
<dbReference type="PANTHER" id="PTHR14096:SF27">
    <property type="entry name" value="APOLIPOPROTEIN L2"/>
    <property type="match status" value="1"/>
</dbReference>
<keyword evidence="4" id="KW-1185">Reference proteome</keyword>
<gene>
    <name evidence="3" type="ORF">H920_19694</name>
</gene>
<dbReference type="eggNOG" id="ENOG502RZGU">
    <property type="taxonomic scope" value="Eukaryota"/>
</dbReference>
<evidence type="ECO:0000256" key="1">
    <source>
        <dbReference type="ARBA" id="ARBA00010090"/>
    </source>
</evidence>
<dbReference type="PANTHER" id="PTHR14096">
    <property type="entry name" value="APOLIPOPROTEIN L"/>
    <property type="match status" value="1"/>
</dbReference>
<dbReference type="GO" id="GO:0008289">
    <property type="term" value="F:lipid binding"/>
    <property type="evidence" value="ECO:0007669"/>
    <property type="project" value="InterPro"/>
</dbReference>
<accession>A0A091CJZ1</accession>
<dbReference type="OrthoDB" id="6363454at2759"/>
<keyword evidence="2" id="KW-0175">Coiled coil</keyword>
<evidence type="ECO:0000313" key="3">
    <source>
        <dbReference type="EMBL" id="KFO18919.1"/>
    </source>
</evidence>
<proteinExistence type="inferred from homology"/>
<sequence length="333" mass="35784">MAFASFAGSGFPLSERDSFVEDVIEYIVDTLSSEDLRQLLTEDSSWEILVETTDLTREEADAVRGALIESEAHKERFLNAFPHVKKELEEGVAKLYTLADKVDKVHKDCTITNLVASSASAISGLLTILGLALAPVTAGGSLALSATGIGLEAVATVAGVSADIVDHSNKLSVQAEARRLVPTSMDTEKEIVPAVGEATPKVIFATEKCVQAFQAIEKNVCAINVAKSNPRLLAKANCLMKTGKLSVRSGKQVQRALGGTVLAMSKEARITGAGTAGIALLKDVYRLFEDSLHLHKGVKTELAEELRQQAQVLERKLEELIRIQESLESDLTK</sequence>
<dbReference type="EMBL" id="KN125292">
    <property type="protein sequence ID" value="KFO18919.1"/>
    <property type="molecule type" value="Genomic_DNA"/>
</dbReference>
<dbReference type="GO" id="GO:0005576">
    <property type="term" value="C:extracellular region"/>
    <property type="evidence" value="ECO:0007669"/>
    <property type="project" value="InterPro"/>
</dbReference>
<evidence type="ECO:0000313" key="4">
    <source>
        <dbReference type="Proteomes" id="UP000028990"/>
    </source>
</evidence>
<keyword evidence="3" id="KW-0449">Lipoprotein</keyword>
<organism evidence="3 4">
    <name type="scientific">Fukomys damarensis</name>
    <name type="common">Damaraland mole rat</name>
    <name type="synonym">Cryptomys damarensis</name>
    <dbReference type="NCBI Taxonomy" id="885580"/>
    <lineage>
        <taxon>Eukaryota</taxon>
        <taxon>Metazoa</taxon>
        <taxon>Chordata</taxon>
        <taxon>Craniata</taxon>
        <taxon>Vertebrata</taxon>
        <taxon>Euteleostomi</taxon>
        <taxon>Mammalia</taxon>
        <taxon>Eutheria</taxon>
        <taxon>Euarchontoglires</taxon>
        <taxon>Glires</taxon>
        <taxon>Rodentia</taxon>
        <taxon>Hystricomorpha</taxon>
        <taxon>Bathyergidae</taxon>
        <taxon>Fukomys</taxon>
    </lineage>
</organism>
<dbReference type="GO" id="GO:0006869">
    <property type="term" value="P:lipid transport"/>
    <property type="evidence" value="ECO:0007669"/>
    <property type="project" value="InterPro"/>
</dbReference>
<evidence type="ECO:0000256" key="2">
    <source>
        <dbReference type="SAM" id="Coils"/>
    </source>
</evidence>
<dbReference type="OMA" id="WTHLEEG"/>
<dbReference type="GO" id="GO:0042157">
    <property type="term" value="P:lipoprotein metabolic process"/>
    <property type="evidence" value="ECO:0007669"/>
    <property type="project" value="InterPro"/>
</dbReference>
<feature type="coiled-coil region" evidence="2">
    <location>
        <begin position="296"/>
        <end position="330"/>
    </location>
</feature>
<reference evidence="3 4" key="1">
    <citation type="submission" date="2013-11" db="EMBL/GenBank/DDBJ databases">
        <title>The Damaraland mole rat (Fukomys damarensis) genome and evolution of African mole rats.</title>
        <authorList>
            <person name="Gladyshev V.N."/>
            <person name="Fang X."/>
        </authorList>
    </citation>
    <scope>NUCLEOTIDE SEQUENCE [LARGE SCALE GENOMIC DNA]</scope>
    <source>
        <tissue evidence="3">Liver</tissue>
    </source>
</reference>